<dbReference type="EMBL" id="CP151406">
    <property type="protein sequence ID" value="WZJ20294.1"/>
    <property type="molecule type" value="Genomic_DNA"/>
</dbReference>
<evidence type="ECO:0008006" key="4">
    <source>
        <dbReference type="Google" id="ProtNLM"/>
    </source>
</evidence>
<dbReference type="InterPro" id="IPR036397">
    <property type="entry name" value="RNaseH_sf"/>
</dbReference>
<dbReference type="Proteomes" id="UP001479520">
    <property type="component" value="Plasmid unnamed1"/>
</dbReference>
<keyword evidence="2" id="KW-0614">Plasmid</keyword>
<reference evidence="2 3" key="1">
    <citation type="submission" date="2024-04" db="EMBL/GenBank/DDBJ databases">
        <title>Dissimilatory iodate-reducing microorganisms contribute to the enrichment of iodine in groundwater.</title>
        <authorList>
            <person name="Jiang Z."/>
        </authorList>
    </citation>
    <scope>NUCLEOTIDE SEQUENCE [LARGE SCALE GENOMIC DNA]</scope>
    <source>
        <strain evidence="2 3">NCP973</strain>
        <plasmid evidence="2 3">unnamed1</plasmid>
    </source>
</reference>
<protein>
    <recommendedName>
        <fullName evidence="4">Integrase catalytic domain-containing protein</fullName>
    </recommendedName>
</protein>
<geneLocation type="plasmid" evidence="2 3">
    <name>unnamed1</name>
</geneLocation>
<accession>A0ABZ2XMD2</accession>
<sequence>MASNRWSRAEATGFPPIATWPTVEISLLDSRSAELFEAKVMAVTLYLTGVPTGEIQERTGIPRWDLPRMVKRCLELASDGQILGFRALIPYVRVVPYTRKKEVQAKRPQQKAGHSGALGALLSRFPKINDELVLLIKKEAKTKKINEQKIRAITLHHIFLDYLREHGVTKTEWPFNTLYLGIRSIQSFMKDVLNANFGRGVYAREEKAAKAHLAVGKGVEPLLAFDEPFDAVEIDAYSINAFFTVLFATPEGTETEVLLDRMWLIAAIDRASTAVLAYSIVYSSEVSADDVVHVIRNAVGKKWEPKNLTISGLEYPASAGLPSGVIPECFGANWGCLLLDGALAHLAKSVRESARRSLGFALNWGPVGHFERRPNVERLFKSISDDIFRRLPSTTGANPGTGRADKAEEKAVRYKIRAKDAEEFVDVYFAQFNATPSAGISYLSPLEFIRYFTESEEAHFLARHLPKPVTASPIIPCFKECVVRGGMRTGRRPYVQIDQVRYTSYLLGETAALIGKKITVDIDEEDMRQVKAFLPNGAELGFLKASGRWSQTKHSRKTRKAINSLIHRRILVLSEFDDPVQAYLRYLSLPKKKAGVSTPTPPPSKAMEAVRVSREGELPLLIEPTKSGTDSFLGSRSRTSEASALMDAPALDLNLLVNRKR</sequence>
<organism evidence="2 3">
    <name type="scientific">Azonexus hydrophilus</name>
    <dbReference type="NCBI Taxonomy" id="418702"/>
    <lineage>
        <taxon>Bacteria</taxon>
        <taxon>Pseudomonadati</taxon>
        <taxon>Pseudomonadota</taxon>
        <taxon>Betaproteobacteria</taxon>
        <taxon>Rhodocyclales</taxon>
        <taxon>Azonexaceae</taxon>
        <taxon>Azonexus</taxon>
    </lineage>
</organism>
<evidence type="ECO:0000313" key="2">
    <source>
        <dbReference type="EMBL" id="WZJ23532.1"/>
    </source>
</evidence>
<dbReference type="Proteomes" id="UP001479520">
    <property type="component" value="Chromosome"/>
</dbReference>
<dbReference type="EMBL" id="CP151407">
    <property type="protein sequence ID" value="WZJ23532.1"/>
    <property type="molecule type" value="Genomic_DNA"/>
</dbReference>
<keyword evidence="3" id="KW-1185">Reference proteome</keyword>
<evidence type="ECO:0000313" key="1">
    <source>
        <dbReference type="EMBL" id="WZJ20294.1"/>
    </source>
</evidence>
<proteinExistence type="predicted"/>
<dbReference type="RefSeq" id="WP_341743068.1">
    <property type="nucleotide sequence ID" value="NZ_CP151406.1"/>
</dbReference>
<name>A0ABZ2XMD2_9RHOO</name>
<dbReference type="Gene3D" id="3.30.420.10">
    <property type="entry name" value="Ribonuclease H-like superfamily/Ribonuclease H"/>
    <property type="match status" value="1"/>
</dbReference>
<gene>
    <name evidence="1" type="ORF">AADV58_10040</name>
    <name evidence="2" type="ORF">AADV58_17400</name>
</gene>
<evidence type="ECO:0000313" key="3">
    <source>
        <dbReference type="Proteomes" id="UP001479520"/>
    </source>
</evidence>